<keyword evidence="4" id="KW-0804">Transcription</keyword>
<dbReference type="PANTHER" id="PTHR30579">
    <property type="entry name" value="TRANSCRIPTIONAL REGULATOR"/>
    <property type="match status" value="1"/>
</dbReference>
<keyword evidence="3" id="KW-0238">DNA-binding</keyword>
<dbReference type="EMBL" id="FZOT01000009">
    <property type="protein sequence ID" value="SNS90193.1"/>
    <property type="molecule type" value="Genomic_DNA"/>
</dbReference>
<keyword evidence="2" id="KW-0805">Transcription regulation</keyword>
<proteinExistence type="inferred from homology"/>
<sequence length="294" mass="32610">MTAKTQYKLTTSDLETLLALVRGGTLADAGERLGVDSSTVFRNLQRMERGLGQTLFERTRNGYLAGDTALELARHAERLESEIEAARSLLQASPEQVSGQVRITTTDTLLHGLVAPALRTLHERHPQLRFDLQAANQPANLSRRDADIAVRATRKPPEHLVGRNLGPIRVALFACRKSRLRSLDDALAKQSPWIAPDDALPDHPSVVWRRKHFPKLVPSYQVDSILSAAECAALGLGVAVLPLFLAAPRSDLRQISPEIAECTTELWLLAHPESRHLRRISTVLQHLAEQIRLQ</sequence>
<dbReference type="Gene3D" id="3.40.190.290">
    <property type="match status" value="1"/>
</dbReference>
<dbReference type="Pfam" id="PF03466">
    <property type="entry name" value="LysR_substrate"/>
    <property type="match status" value="1"/>
</dbReference>
<dbReference type="Proteomes" id="UP000198284">
    <property type="component" value="Unassembled WGS sequence"/>
</dbReference>
<protein>
    <submittedName>
        <fullName evidence="6">Transcriptional regulator, LysR family</fullName>
    </submittedName>
</protein>
<gene>
    <name evidence="6" type="ORF">SAMN06265795_1095</name>
</gene>
<dbReference type="GO" id="GO:0003700">
    <property type="term" value="F:DNA-binding transcription factor activity"/>
    <property type="evidence" value="ECO:0007669"/>
    <property type="project" value="InterPro"/>
</dbReference>
<dbReference type="PANTHER" id="PTHR30579:SF3">
    <property type="entry name" value="TRANSCRIPTIONAL REGULATORY PROTEIN"/>
    <property type="match status" value="1"/>
</dbReference>
<comment type="similarity">
    <text evidence="1">Belongs to the LysR transcriptional regulatory family.</text>
</comment>
<organism evidence="6 7">
    <name type="scientific">Noviherbaspirillum humi</name>
    <dbReference type="NCBI Taxonomy" id="1688639"/>
    <lineage>
        <taxon>Bacteria</taxon>
        <taxon>Pseudomonadati</taxon>
        <taxon>Pseudomonadota</taxon>
        <taxon>Betaproteobacteria</taxon>
        <taxon>Burkholderiales</taxon>
        <taxon>Oxalobacteraceae</taxon>
        <taxon>Noviherbaspirillum</taxon>
    </lineage>
</organism>
<dbReference type="InterPro" id="IPR036390">
    <property type="entry name" value="WH_DNA-bd_sf"/>
</dbReference>
<keyword evidence="7" id="KW-1185">Reference proteome</keyword>
<evidence type="ECO:0000256" key="2">
    <source>
        <dbReference type="ARBA" id="ARBA00023015"/>
    </source>
</evidence>
<dbReference type="SUPFAM" id="SSF46785">
    <property type="entry name" value="Winged helix' DNA-binding domain"/>
    <property type="match status" value="1"/>
</dbReference>
<evidence type="ECO:0000313" key="6">
    <source>
        <dbReference type="EMBL" id="SNS90193.1"/>
    </source>
</evidence>
<feature type="domain" description="HTH lysR-type" evidence="5">
    <location>
        <begin position="9"/>
        <end position="66"/>
    </location>
</feature>
<accession>A0A239IAV5</accession>
<dbReference type="PROSITE" id="PS50931">
    <property type="entry name" value="HTH_LYSR"/>
    <property type="match status" value="1"/>
</dbReference>
<evidence type="ECO:0000256" key="3">
    <source>
        <dbReference type="ARBA" id="ARBA00023125"/>
    </source>
</evidence>
<name>A0A239IAV5_9BURK</name>
<dbReference type="InterPro" id="IPR036388">
    <property type="entry name" value="WH-like_DNA-bd_sf"/>
</dbReference>
<dbReference type="Pfam" id="PF00126">
    <property type="entry name" value="HTH_1"/>
    <property type="match status" value="1"/>
</dbReference>
<dbReference type="SUPFAM" id="SSF53850">
    <property type="entry name" value="Periplasmic binding protein-like II"/>
    <property type="match status" value="1"/>
</dbReference>
<evidence type="ECO:0000259" key="5">
    <source>
        <dbReference type="PROSITE" id="PS50931"/>
    </source>
</evidence>
<dbReference type="InterPro" id="IPR005119">
    <property type="entry name" value="LysR_subst-bd"/>
</dbReference>
<dbReference type="RefSeq" id="WP_089399954.1">
    <property type="nucleotide sequence ID" value="NZ_FZOT01000009.1"/>
</dbReference>
<dbReference type="InterPro" id="IPR000847">
    <property type="entry name" value="LysR_HTH_N"/>
</dbReference>
<dbReference type="GO" id="GO:0003677">
    <property type="term" value="F:DNA binding"/>
    <property type="evidence" value="ECO:0007669"/>
    <property type="project" value="UniProtKB-KW"/>
</dbReference>
<evidence type="ECO:0000256" key="4">
    <source>
        <dbReference type="ARBA" id="ARBA00023163"/>
    </source>
</evidence>
<dbReference type="InterPro" id="IPR050176">
    <property type="entry name" value="LTTR"/>
</dbReference>
<evidence type="ECO:0000313" key="7">
    <source>
        <dbReference type="Proteomes" id="UP000198284"/>
    </source>
</evidence>
<dbReference type="OrthoDB" id="570111at2"/>
<evidence type="ECO:0000256" key="1">
    <source>
        <dbReference type="ARBA" id="ARBA00009437"/>
    </source>
</evidence>
<reference evidence="6 7" key="1">
    <citation type="submission" date="2017-06" db="EMBL/GenBank/DDBJ databases">
        <authorList>
            <person name="Kim H.J."/>
            <person name="Triplett B.A."/>
        </authorList>
    </citation>
    <scope>NUCLEOTIDE SEQUENCE [LARGE SCALE GENOMIC DNA]</scope>
    <source>
        <strain evidence="6 7">U15</strain>
    </source>
</reference>
<dbReference type="AlphaFoldDB" id="A0A239IAV5"/>
<dbReference type="Gene3D" id="1.10.10.10">
    <property type="entry name" value="Winged helix-like DNA-binding domain superfamily/Winged helix DNA-binding domain"/>
    <property type="match status" value="1"/>
</dbReference>